<dbReference type="GO" id="GO:0016740">
    <property type="term" value="F:transferase activity"/>
    <property type="evidence" value="ECO:0007669"/>
    <property type="project" value="UniProtKB-KW"/>
</dbReference>
<dbReference type="GO" id="GO:0046872">
    <property type="term" value="F:metal ion binding"/>
    <property type="evidence" value="ECO:0007669"/>
    <property type="project" value="UniProtKB-KW"/>
</dbReference>
<dbReference type="PANTHER" id="PTHR47514">
    <property type="entry name" value="TRANSKETOLASE N-TERMINAL SECTION-RELATED"/>
    <property type="match status" value="1"/>
</dbReference>
<evidence type="ECO:0000259" key="6">
    <source>
        <dbReference type="Pfam" id="PF00456"/>
    </source>
</evidence>
<comment type="cofactor">
    <cofactor evidence="1">
        <name>thiamine diphosphate</name>
        <dbReference type="ChEBI" id="CHEBI:58937"/>
    </cofactor>
</comment>
<proteinExistence type="inferred from homology"/>
<dbReference type="PANTHER" id="PTHR47514:SF1">
    <property type="entry name" value="TRANSKETOLASE N-TERMINAL SECTION-RELATED"/>
    <property type="match status" value="1"/>
</dbReference>
<dbReference type="RefSeq" id="WP_092591899.1">
    <property type="nucleotide sequence ID" value="NZ_FMWL01000014.1"/>
</dbReference>
<keyword evidence="3" id="KW-0808">Transferase</keyword>
<keyword evidence="8" id="KW-1185">Reference proteome</keyword>
<evidence type="ECO:0000256" key="3">
    <source>
        <dbReference type="ARBA" id="ARBA00022679"/>
    </source>
</evidence>
<feature type="domain" description="Transketolase N-terminal" evidence="6">
    <location>
        <begin position="13"/>
        <end position="271"/>
    </location>
</feature>
<gene>
    <name evidence="7" type="ORF">SAMN03080599_02443</name>
</gene>
<organism evidence="7 8">
    <name type="scientific">Acidaminobacter hydrogenoformans DSM 2784</name>
    <dbReference type="NCBI Taxonomy" id="1120920"/>
    <lineage>
        <taxon>Bacteria</taxon>
        <taxon>Bacillati</taxon>
        <taxon>Bacillota</taxon>
        <taxon>Clostridia</taxon>
        <taxon>Peptostreptococcales</taxon>
        <taxon>Acidaminobacteraceae</taxon>
        <taxon>Acidaminobacter</taxon>
    </lineage>
</organism>
<evidence type="ECO:0000256" key="1">
    <source>
        <dbReference type="ARBA" id="ARBA00001964"/>
    </source>
</evidence>
<dbReference type="InterPro" id="IPR005474">
    <property type="entry name" value="Transketolase_N"/>
</dbReference>
<reference evidence="7 8" key="1">
    <citation type="submission" date="2016-10" db="EMBL/GenBank/DDBJ databases">
        <authorList>
            <person name="de Groot N.N."/>
        </authorList>
    </citation>
    <scope>NUCLEOTIDE SEQUENCE [LARGE SCALE GENOMIC DNA]</scope>
    <source>
        <strain evidence="7 8">DSM 2784</strain>
    </source>
</reference>
<protein>
    <submittedName>
        <fullName evidence="7">Transketolase</fullName>
    </submittedName>
</protein>
<dbReference type="Gene3D" id="3.40.50.970">
    <property type="match status" value="1"/>
</dbReference>
<dbReference type="Pfam" id="PF00456">
    <property type="entry name" value="Transketolase_N"/>
    <property type="match status" value="1"/>
</dbReference>
<name>A0A1G5S5F8_9FIRM</name>
<sequence>MSHQSADLQNISRQIRKDIIQMTHAAKSGHPGGSLSAVEILTTLYFDEMNIDPSEPKRASRDLFVLSKGHAAPVLYAALARRGYFDPAELLTLRQLGSRLQGHPDMKNIPGVEMSTGSLGQGFSTAVGMAVAARVMGNSRRVYALLGDGELNEGLIWEAAMSGAHYKLSNLTAILDFNGLQIDGTNDEVMSVSPVDQKFRSFGWNVIMAEGHDFDDLKRAFKEARACSSAPSVILAKTVKGKGVSFMEDQVGWHGKAPSAEEMARAIEELGGAEHV</sequence>
<accession>A0A1G5S5F8</accession>
<evidence type="ECO:0000313" key="8">
    <source>
        <dbReference type="Proteomes" id="UP000199208"/>
    </source>
</evidence>
<evidence type="ECO:0000313" key="7">
    <source>
        <dbReference type="EMBL" id="SCZ80779.1"/>
    </source>
</evidence>
<dbReference type="AlphaFoldDB" id="A0A1G5S5F8"/>
<dbReference type="InterPro" id="IPR029061">
    <property type="entry name" value="THDP-binding"/>
</dbReference>
<dbReference type="CDD" id="cd02012">
    <property type="entry name" value="TPP_TK"/>
    <property type="match status" value="1"/>
</dbReference>
<evidence type="ECO:0000256" key="4">
    <source>
        <dbReference type="ARBA" id="ARBA00022723"/>
    </source>
</evidence>
<keyword evidence="4" id="KW-0479">Metal-binding</keyword>
<dbReference type="EMBL" id="FMWL01000014">
    <property type="protein sequence ID" value="SCZ80779.1"/>
    <property type="molecule type" value="Genomic_DNA"/>
</dbReference>
<evidence type="ECO:0000256" key="2">
    <source>
        <dbReference type="ARBA" id="ARBA00007131"/>
    </source>
</evidence>
<evidence type="ECO:0000256" key="5">
    <source>
        <dbReference type="ARBA" id="ARBA00023052"/>
    </source>
</evidence>
<dbReference type="InterPro" id="IPR049557">
    <property type="entry name" value="Transketolase_CS"/>
</dbReference>
<dbReference type="SUPFAM" id="SSF52518">
    <property type="entry name" value="Thiamin diphosphate-binding fold (THDP-binding)"/>
    <property type="match status" value="1"/>
</dbReference>
<dbReference type="OrthoDB" id="8732661at2"/>
<dbReference type="PROSITE" id="PS00801">
    <property type="entry name" value="TRANSKETOLASE_1"/>
    <property type="match status" value="1"/>
</dbReference>
<comment type="similarity">
    <text evidence="2">Belongs to the transketolase family.</text>
</comment>
<keyword evidence="5" id="KW-0786">Thiamine pyrophosphate</keyword>
<dbReference type="Proteomes" id="UP000199208">
    <property type="component" value="Unassembled WGS sequence"/>
</dbReference>
<dbReference type="STRING" id="1120920.SAMN03080599_02443"/>